<dbReference type="Gene3D" id="3.30.420.10">
    <property type="entry name" value="Ribonuclease H-like superfamily/Ribonuclease H"/>
    <property type="match status" value="2"/>
</dbReference>
<dbReference type="OMA" id="PYTHMAV"/>
<feature type="region of interest" description="Disordered" evidence="1">
    <location>
        <begin position="557"/>
        <end position="621"/>
    </location>
</feature>
<dbReference type="PANTHER" id="PTHR12876:SF2">
    <property type="entry name" value="PROTEIN NYNRIN"/>
    <property type="match status" value="1"/>
</dbReference>
<dbReference type="GeneID" id="100733900"/>
<feature type="compositionally biased region" description="Polar residues" evidence="1">
    <location>
        <begin position="484"/>
        <end position="497"/>
    </location>
</feature>
<dbReference type="CTD" id="57523"/>
<dbReference type="Ensembl" id="ENSCPOT00000014565.3">
    <property type="protein sequence ID" value="ENSCPOP00000012988.3"/>
    <property type="gene ID" value="ENSCPOG00000014420.4"/>
</dbReference>
<dbReference type="STRING" id="10141.ENSCPOP00000012988"/>
<dbReference type="Gene3D" id="3.10.20.370">
    <property type="match status" value="1"/>
</dbReference>
<dbReference type="InterPro" id="IPR041577">
    <property type="entry name" value="RT_RNaseH_2"/>
</dbReference>
<dbReference type="PROSITE" id="PS50994">
    <property type="entry name" value="INTEGRASE"/>
    <property type="match status" value="1"/>
</dbReference>
<dbReference type="Gene3D" id="1.10.340.70">
    <property type="match status" value="1"/>
</dbReference>
<dbReference type="eggNOG" id="KOG0017">
    <property type="taxonomic scope" value="Eukaryota"/>
</dbReference>
<dbReference type="Proteomes" id="UP000005447">
    <property type="component" value="Unassembled WGS sequence"/>
</dbReference>
<dbReference type="KEGG" id="cpoc:100733900"/>
<dbReference type="CDD" id="cd09032">
    <property type="entry name" value="KH-I_N4BP1_like_rpt1"/>
    <property type="match status" value="1"/>
</dbReference>
<dbReference type="GeneTree" id="ENSGT00940000161519"/>
<protein>
    <submittedName>
        <fullName evidence="4">NYN domain and retroviral integrase containing</fullName>
    </submittedName>
</protein>
<dbReference type="EMBL" id="AAKN02019108">
    <property type="status" value="NOT_ANNOTATED_CDS"/>
    <property type="molecule type" value="Genomic_DNA"/>
</dbReference>
<dbReference type="GO" id="GO:0005634">
    <property type="term" value="C:nucleus"/>
    <property type="evidence" value="ECO:0007669"/>
    <property type="project" value="TreeGrafter"/>
</dbReference>
<reference evidence="5" key="1">
    <citation type="journal article" date="2011" name="Nature">
        <title>A high-resolution map of human evolutionary constraint using 29 mammals.</title>
        <authorList>
            <person name="Lindblad-Toh K."/>
            <person name="Garber M."/>
            <person name="Zuk O."/>
            <person name="Lin M.F."/>
            <person name="Parker B.J."/>
            <person name="Washietl S."/>
            <person name="Kheradpour P."/>
            <person name="Ernst J."/>
            <person name="Jordan G."/>
            <person name="Mauceli E."/>
            <person name="Ward L.D."/>
            <person name="Lowe C.B."/>
            <person name="Holloway A.K."/>
            <person name="Clamp M."/>
            <person name="Gnerre S."/>
            <person name="Alfoldi J."/>
            <person name="Beal K."/>
            <person name="Chang J."/>
            <person name="Clawson H."/>
            <person name="Cuff J."/>
            <person name="Di Palma F."/>
            <person name="Fitzgerald S."/>
            <person name="Flicek P."/>
            <person name="Guttman M."/>
            <person name="Hubisz M.J."/>
            <person name="Jaffe D.B."/>
            <person name="Jungreis I."/>
            <person name="Kent W.J."/>
            <person name="Kostka D."/>
            <person name="Lara M."/>
            <person name="Martins A.L."/>
            <person name="Massingham T."/>
            <person name="Moltke I."/>
            <person name="Raney B.J."/>
            <person name="Rasmussen M.D."/>
            <person name="Robinson J."/>
            <person name="Stark A."/>
            <person name="Vilella A.J."/>
            <person name="Wen J."/>
            <person name="Xie X."/>
            <person name="Zody M.C."/>
            <person name="Baldwin J."/>
            <person name="Bloom T."/>
            <person name="Chin C.W."/>
            <person name="Heiman D."/>
            <person name="Nicol R."/>
            <person name="Nusbaum C."/>
            <person name="Young S."/>
            <person name="Wilkinson J."/>
            <person name="Worley K.C."/>
            <person name="Kovar C.L."/>
            <person name="Muzny D.M."/>
            <person name="Gibbs R.A."/>
            <person name="Cree A."/>
            <person name="Dihn H.H."/>
            <person name="Fowler G."/>
            <person name="Jhangiani S."/>
            <person name="Joshi V."/>
            <person name="Lee S."/>
            <person name="Lewis L.R."/>
            <person name="Nazareth L.V."/>
            <person name="Okwuonu G."/>
            <person name="Santibanez J."/>
            <person name="Warren W.C."/>
            <person name="Mardis E.R."/>
            <person name="Weinstock G.M."/>
            <person name="Wilson R.K."/>
            <person name="Delehaunty K."/>
            <person name="Dooling D."/>
            <person name="Fronik C."/>
            <person name="Fulton L."/>
            <person name="Fulton B."/>
            <person name="Graves T."/>
            <person name="Minx P."/>
            <person name="Sodergren E."/>
            <person name="Birney E."/>
            <person name="Margulies E.H."/>
            <person name="Herrero J."/>
            <person name="Green E.D."/>
            <person name="Haussler D."/>
            <person name="Siepel A."/>
            <person name="Goldman N."/>
            <person name="Pollard K.S."/>
            <person name="Pedersen J.S."/>
            <person name="Lander E.S."/>
            <person name="Kellis M."/>
        </authorList>
    </citation>
    <scope>NUCLEOTIDE SEQUENCE [LARGE SCALE GENOMIC DNA]</scope>
    <source>
        <strain evidence="5">2N</strain>
    </source>
</reference>
<dbReference type="Gene3D" id="3.30.70.270">
    <property type="match status" value="1"/>
</dbReference>
<proteinExistence type="predicted"/>
<dbReference type="RefSeq" id="XP_013013030.1">
    <property type="nucleotide sequence ID" value="XM_013157576.3"/>
</dbReference>
<dbReference type="RefSeq" id="XP_013013029.1">
    <property type="nucleotide sequence ID" value="XM_013157575.2"/>
</dbReference>
<dbReference type="GO" id="GO:0015074">
    <property type="term" value="P:DNA integration"/>
    <property type="evidence" value="ECO:0007669"/>
    <property type="project" value="InterPro"/>
</dbReference>
<dbReference type="Pfam" id="PF17921">
    <property type="entry name" value="Integrase_H2C2"/>
    <property type="match status" value="1"/>
</dbReference>
<feature type="region of interest" description="Disordered" evidence="1">
    <location>
        <begin position="1238"/>
        <end position="1257"/>
    </location>
</feature>
<dbReference type="HOGENOM" id="CLU_235862_0_0_1"/>
<dbReference type="Pfam" id="PF11977">
    <property type="entry name" value="RNase_Zc3h12a"/>
    <property type="match status" value="1"/>
</dbReference>
<dbReference type="InterPro" id="IPR021869">
    <property type="entry name" value="RNase_Zc3h12_NYN"/>
</dbReference>
<dbReference type="InParanoid" id="H0VQZ6"/>
<dbReference type="OrthoDB" id="10047254at2759"/>
<dbReference type="GO" id="GO:0003729">
    <property type="term" value="F:mRNA binding"/>
    <property type="evidence" value="ECO:0007669"/>
    <property type="project" value="TreeGrafter"/>
</dbReference>
<feature type="region of interest" description="Disordered" evidence="1">
    <location>
        <begin position="757"/>
        <end position="785"/>
    </location>
</feature>
<dbReference type="FunCoup" id="H0VQZ6">
    <property type="interactions" value="293"/>
</dbReference>
<evidence type="ECO:0000259" key="2">
    <source>
        <dbReference type="PROSITE" id="PS50879"/>
    </source>
</evidence>
<dbReference type="SUPFAM" id="SSF56672">
    <property type="entry name" value="DNA/RNA polymerases"/>
    <property type="match status" value="1"/>
</dbReference>
<dbReference type="CDD" id="cd22477">
    <property type="entry name" value="KH-I_NYNRIN_like"/>
    <property type="match status" value="1"/>
</dbReference>
<feature type="compositionally biased region" description="Basic and acidic residues" evidence="1">
    <location>
        <begin position="1042"/>
        <end position="1060"/>
    </location>
</feature>
<name>H0VQZ6_CAVPO</name>
<dbReference type="FunFam" id="3.40.50.11980:FF:000001">
    <property type="entry name" value="ZC3H12A isoform 1"/>
    <property type="match status" value="1"/>
</dbReference>
<dbReference type="InterPro" id="IPR012337">
    <property type="entry name" value="RNaseH-like_sf"/>
</dbReference>
<dbReference type="eggNOG" id="KOG3740">
    <property type="taxonomic scope" value="Eukaryota"/>
</dbReference>
<sequence>MLLAGGEPPALEWFMVQTKSKPRVQRQRLQVQRIFRVKLNAFQSRPDTPYFWLQLQGPRENTSKAKEYLKGLCSPELWKEVRYPPMLHCAFLGAQGLFLDCLCWSTLAYLVPGPPGSLMVGGLTESFTMTQNWLEELVARLRWGPAPLLTPRGIWEAEVSRAFGALVWIRGDQYARDLLQLPPAVQELLLSLVRDAAGKEDIIEWLSHVGISSTCSSPEVLISPPQQQKEDSTVVSVGENPGSFLEMGTLQNGGPENPKRVSSLGASRSLIAVQNTQQETANQMVWVGSINQSGTDSAQEEGLVQATSSQNSVNRTPALLQQKQIHKVEEKFLFQPPVSALSMCPSWKAWAPGPAFGPLWPGTIAAAFWRINELHSLHLAWLLSQACFSLPFWQRPLGPIQLKLPGHSALPLNLEWKQKELAPLPSAESPACRPDGELGGEAALQNCPRPETPPKVVSLLVAPGGCDEKDKVSPGLPRKGLPLASTTQTGDKQENQGSVQLDCKWLEKGPSPVPPTELGEPTAQGKPMAQGVLTVQSESEARTVPETLKVPMAAAVPKAENSPITQKQPAAPQVPPSQTMQAVSTETAAPQVPPSQTMLAVSTETAAPQVPTSQTMLEVSTETAAPKVPLAPAKPAAQVVSTAQKAAVHQPASASAAQVTSTALKTAMSSKMPAAKISPANPKTLKAHPGPGTKTGSAPPKTSAAPKAPAAPKTSASSKAPGASKASRVAKTPAVQKGPTGEGTTLDVARLLSEVQPLSRGDASLSKGQEEPRRQGAQSSSTLALSNKHQFQVEGLLGAGEGSPRQSPRHPQANSTVTSFQRYHEALNTPFELNLSGEPGNQELRRVVIDGSSVAMVHGLQHFFSCRGIAMAVQYFWNRGHREVTVFVPTWQLKKNRRVRESHFLTKLHSLKMLSITPSQLENGKKIATYDYRFMVKLAEETDGIIVTNEQIHTLMNNSKKLMVKDRLLPFTFAGNLFMVPDDPLGRDGPTLDEFLKKPNRLDTDVGNFLKVWKTLPPSSASISELNDDPDPRPLESPQNVEEVREKEERPNEEWREGRGMPEQAEEDDLDSSLASVFRVECPSLSEEILQCLSLHDPPDGALDIDLLPGAASPSLGIPWDGKAPCQQVLAQLAQLTTPNNFTVLSFFVGFMDSHRDVIPDYEALMGPLHNLLKQKPDWQWGQEHEKAFLSLKRALVSALCLTAPNSQLPFRLQVTVSQVALTAILFQEHSGRKHPIAYTSKPLLPDEDSEGPQSGGDSPYAVAWALKHFSRCIGDAPVVLDLSYASRTTVAPEAAAGRRVSKAWLIRWSLLVQDRGKRALELALLQGLLGENHLLTPVSSMPRFFQVLPPFSDLSTFVCIHMSGYCFYREDEWCAGFGLYVLSPTSPPVSLSFSCSPHTPTYAHLAAMACGLERFGQSNLPVVFLTHCNWIFSLLWELLPLWKARGFLSSDGAPLPHPSLLSYIISLTSGLSSLPFIYRTSYRGSLFAVTVDNLAKQGAQGGGQWWNLPKDVPVPVMTPRTMGKRPNLLALQLSDSTLADIIAKLRAGQKLCGSSPFSSAFNSLSLDKESGLLMFKGDKKPKVWVVPRQLRRDLIFSVHDIPMGAHQRPEETYKKLRFLGWWPGMQEHVKDYCRSCLFCIPRNLTGNELKVIESPWPLRSTAPWSNLQIEVVGPITISEEGHRHVLIVADPNTRWVEAFPLKPYTHMAVAQVLLQHVFARWGVPVRLEAAQGPQFARHVLVSCGLALGAQVTSLSRDLQFPCLVSSEAYWEFKRALKEFIFLHGKKWAASLPLLHLAFRASSTVATPFQVLTGSEWRLAEPLWWEMSSANIEGLKMDVFLLQLIGELLELHWRAAEKGTEKADNRRFKQETQEKEWNVGDQVLLLSLPRNGSSAKWVGPFYIGDRLSLSLYRVWGFPTPEKLGCIYPSSLMKAFAKSGTPLSFKALEQ</sequence>
<organism evidence="4 5">
    <name type="scientific">Cavia porcellus</name>
    <name type="common">Guinea pig</name>
    <dbReference type="NCBI Taxonomy" id="10141"/>
    <lineage>
        <taxon>Eukaryota</taxon>
        <taxon>Metazoa</taxon>
        <taxon>Chordata</taxon>
        <taxon>Craniata</taxon>
        <taxon>Vertebrata</taxon>
        <taxon>Euteleostomi</taxon>
        <taxon>Mammalia</taxon>
        <taxon>Eutheria</taxon>
        <taxon>Euarchontoglires</taxon>
        <taxon>Glires</taxon>
        <taxon>Rodentia</taxon>
        <taxon>Hystricomorpha</taxon>
        <taxon>Caviidae</taxon>
        <taxon>Cavia</taxon>
    </lineage>
</organism>
<evidence type="ECO:0000313" key="5">
    <source>
        <dbReference type="Proteomes" id="UP000005447"/>
    </source>
</evidence>
<dbReference type="PROSITE" id="PS50879">
    <property type="entry name" value="RNASE_H_1"/>
    <property type="match status" value="1"/>
</dbReference>
<dbReference type="Pfam" id="PF23052">
    <property type="entry name" value="KH_N4BP1_2nd"/>
    <property type="match status" value="1"/>
</dbReference>
<feature type="domain" description="Integrase catalytic" evidence="3">
    <location>
        <begin position="1660"/>
        <end position="1761"/>
    </location>
</feature>
<dbReference type="Gene3D" id="3.40.50.11980">
    <property type="match status" value="1"/>
</dbReference>
<feature type="region of interest" description="Disordered" evidence="1">
    <location>
        <begin position="467"/>
        <end position="497"/>
    </location>
</feature>
<evidence type="ECO:0000256" key="1">
    <source>
        <dbReference type="SAM" id="MobiDB-lite"/>
    </source>
</evidence>
<evidence type="ECO:0000313" key="4">
    <source>
        <dbReference type="Ensembl" id="ENSCPOP00000012988.3"/>
    </source>
</evidence>
<dbReference type="InterPro" id="IPR002156">
    <property type="entry name" value="RNaseH_domain"/>
</dbReference>
<feature type="domain" description="RNase H type-1" evidence="2">
    <location>
        <begin position="1355"/>
        <end position="1501"/>
    </location>
</feature>
<evidence type="ECO:0000259" key="3">
    <source>
        <dbReference type="PROSITE" id="PS50994"/>
    </source>
</evidence>
<feature type="region of interest" description="Disordered" evidence="1">
    <location>
        <begin position="798"/>
        <end position="818"/>
    </location>
</feature>
<gene>
    <name evidence="4" type="primary">NYNRIN</name>
</gene>
<reference evidence="4" key="3">
    <citation type="submission" date="2025-09" db="UniProtKB">
        <authorList>
            <consortium name="Ensembl"/>
        </authorList>
    </citation>
    <scope>IDENTIFICATION</scope>
    <source>
        <strain evidence="4">2N</strain>
    </source>
</reference>
<dbReference type="InterPro" id="IPR056630">
    <property type="entry name" value="KH_N4BP1_2nd"/>
</dbReference>
<feature type="compositionally biased region" description="Polar residues" evidence="1">
    <location>
        <begin position="576"/>
        <end position="621"/>
    </location>
</feature>
<dbReference type="InterPro" id="IPR036397">
    <property type="entry name" value="RNaseH_sf"/>
</dbReference>
<dbReference type="GO" id="GO:0004523">
    <property type="term" value="F:RNA-DNA hybrid ribonuclease activity"/>
    <property type="evidence" value="ECO:0007669"/>
    <property type="project" value="InterPro"/>
</dbReference>
<dbReference type="InterPro" id="IPR056629">
    <property type="entry name" value="KH_N4BP1_1st"/>
</dbReference>
<dbReference type="InterPro" id="IPR041588">
    <property type="entry name" value="Integrase_H2C2"/>
</dbReference>
<dbReference type="InterPro" id="IPR051101">
    <property type="entry name" value="ZC3H12/N4BP1_RNase_Reg"/>
</dbReference>
<feature type="compositionally biased region" description="Low complexity" evidence="1">
    <location>
        <begin position="696"/>
        <end position="727"/>
    </location>
</feature>
<dbReference type="InterPro" id="IPR001584">
    <property type="entry name" value="Integrase_cat-core"/>
</dbReference>
<dbReference type="VEuPathDB" id="HostDB:ENSCPOG00000014420"/>
<dbReference type="PANTHER" id="PTHR12876">
    <property type="entry name" value="N4BP1-RELATED"/>
    <property type="match status" value="1"/>
</dbReference>
<keyword evidence="5" id="KW-1185">Reference proteome</keyword>
<dbReference type="Pfam" id="PF23050">
    <property type="entry name" value="KH_N4BP1_1st"/>
    <property type="match status" value="1"/>
</dbReference>
<accession>H0VQZ6</accession>
<dbReference type="InterPro" id="IPR043502">
    <property type="entry name" value="DNA/RNA_pol_sf"/>
</dbReference>
<feature type="region of interest" description="Disordered" evidence="1">
    <location>
        <begin position="670"/>
        <end position="744"/>
    </location>
</feature>
<feature type="region of interest" description="Disordered" evidence="1">
    <location>
        <begin position="507"/>
        <end position="526"/>
    </location>
</feature>
<dbReference type="Bgee" id="ENSCPOG00000014420">
    <property type="expression patterns" value="Expressed in ovary and 13 other cell types or tissues"/>
</dbReference>
<dbReference type="GO" id="GO:0036464">
    <property type="term" value="C:cytoplasmic ribonucleoprotein granule"/>
    <property type="evidence" value="ECO:0007669"/>
    <property type="project" value="TreeGrafter"/>
</dbReference>
<dbReference type="Pfam" id="PF17919">
    <property type="entry name" value="RT_RNaseH_2"/>
    <property type="match status" value="1"/>
</dbReference>
<dbReference type="CDD" id="cd18728">
    <property type="entry name" value="PIN_N4BP1-like"/>
    <property type="match status" value="1"/>
</dbReference>
<feature type="region of interest" description="Disordered" evidence="1">
    <location>
        <begin position="1020"/>
        <end position="1069"/>
    </location>
</feature>
<dbReference type="InterPro" id="IPR043128">
    <property type="entry name" value="Rev_trsase/Diguanyl_cyclase"/>
</dbReference>
<reference evidence="4" key="2">
    <citation type="submission" date="2025-08" db="UniProtKB">
        <authorList>
            <consortium name="Ensembl"/>
        </authorList>
    </citation>
    <scope>IDENTIFICATION</scope>
    <source>
        <strain evidence="4">2N</strain>
    </source>
</reference>
<feature type="compositionally biased region" description="Polar residues" evidence="1">
    <location>
        <begin position="776"/>
        <end position="785"/>
    </location>
</feature>
<dbReference type="SUPFAM" id="SSF53098">
    <property type="entry name" value="Ribonuclease H-like"/>
    <property type="match status" value="2"/>
</dbReference>